<feature type="region of interest" description="Disordered" evidence="1">
    <location>
        <begin position="102"/>
        <end position="130"/>
    </location>
</feature>
<dbReference type="AlphaFoldDB" id="A0AAD8IWJ5"/>
<feature type="domain" description="Transposase (putative) gypsy type" evidence="2">
    <location>
        <begin position="187"/>
        <end position="233"/>
    </location>
</feature>
<dbReference type="EMBL" id="JAUIZM010000003">
    <property type="protein sequence ID" value="KAK1392141.1"/>
    <property type="molecule type" value="Genomic_DNA"/>
</dbReference>
<dbReference type="Proteomes" id="UP001237642">
    <property type="component" value="Unassembled WGS sequence"/>
</dbReference>
<organism evidence="3 4">
    <name type="scientific">Heracleum sosnowskyi</name>
    <dbReference type="NCBI Taxonomy" id="360622"/>
    <lineage>
        <taxon>Eukaryota</taxon>
        <taxon>Viridiplantae</taxon>
        <taxon>Streptophyta</taxon>
        <taxon>Embryophyta</taxon>
        <taxon>Tracheophyta</taxon>
        <taxon>Spermatophyta</taxon>
        <taxon>Magnoliopsida</taxon>
        <taxon>eudicotyledons</taxon>
        <taxon>Gunneridae</taxon>
        <taxon>Pentapetalae</taxon>
        <taxon>asterids</taxon>
        <taxon>campanulids</taxon>
        <taxon>Apiales</taxon>
        <taxon>Apiaceae</taxon>
        <taxon>Apioideae</taxon>
        <taxon>apioid superclade</taxon>
        <taxon>Tordylieae</taxon>
        <taxon>Tordyliinae</taxon>
        <taxon>Heracleum</taxon>
    </lineage>
</organism>
<reference evidence="3" key="2">
    <citation type="submission" date="2023-05" db="EMBL/GenBank/DDBJ databases">
        <authorList>
            <person name="Schelkunov M.I."/>
        </authorList>
    </citation>
    <scope>NUCLEOTIDE SEQUENCE</scope>
    <source>
        <strain evidence="3">Hsosn_3</strain>
        <tissue evidence="3">Leaf</tissue>
    </source>
</reference>
<sequence length="388" mass="43834">MRTAIYLYQSFRCQGTQPQPALNSRRPARFRLILTSQILTPYLPEPFHQIHLLSNQLAPEPVPRDTQPVAIRQTSSDNYPIPETERLPHSKYYSLNEEVSSVKTRTTIHPEPNSEVEVETSMEGETPSESQGIIPAYEELDTSMNANRLKLLLQKHRSSCRLVIPSPGERCHYFDNFEPDQAIPSAVFSATFFRMGLSIPLHPFIHDIITYYDISPLQMTPNAYRMAMCMYILYDQQFEKKMSARNRKGMSMIVMTAQFTEPNSTDFPVKIPSKTALKGHSLERAQEALRLSAELGDGASLLTDQNLKRCGFLSNERSTNLVPTEDSEAGASNRIDMDSGVPSFVNKTASYDDLFGDEEKDLVPIEATPISRMKSTTVLGPKYRRRGG</sequence>
<evidence type="ECO:0000259" key="2">
    <source>
        <dbReference type="Pfam" id="PF04195"/>
    </source>
</evidence>
<dbReference type="Pfam" id="PF04195">
    <property type="entry name" value="Transposase_28"/>
    <property type="match status" value="1"/>
</dbReference>
<evidence type="ECO:0000313" key="3">
    <source>
        <dbReference type="EMBL" id="KAK1392141.1"/>
    </source>
</evidence>
<reference evidence="3" key="1">
    <citation type="submission" date="2023-02" db="EMBL/GenBank/DDBJ databases">
        <title>Genome of toxic invasive species Heracleum sosnowskyi carries increased number of genes despite the absence of recent whole-genome duplications.</title>
        <authorList>
            <person name="Schelkunov M."/>
            <person name="Shtratnikova V."/>
            <person name="Makarenko M."/>
            <person name="Klepikova A."/>
            <person name="Omelchenko D."/>
            <person name="Novikova G."/>
            <person name="Obukhova E."/>
            <person name="Bogdanov V."/>
            <person name="Penin A."/>
            <person name="Logacheva M."/>
        </authorList>
    </citation>
    <scope>NUCLEOTIDE SEQUENCE</scope>
    <source>
        <strain evidence="3">Hsosn_3</strain>
        <tissue evidence="3">Leaf</tissue>
    </source>
</reference>
<gene>
    <name evidence="3" type="ORF">POM88_011197</name>
</gene>
<dbReference type="InterPro" id="IPR007321">
    <property type="entry name" value="Transposase_28"/>
</dbReference>
<protein>
    <recommendedName>
        <fullName evidence="2">Transposase (putative) gypsy type domain-containing protein</fullName>
    </recommendedName>
</protein>
<evidence type="ECO:0000256" key="1">
    <source>
        <dbReference type="SAM" id="MobiDB-lite"/>
    </source>
</evidence>
<name>A0AAD8IWJ5_9APIA</name>
<proteinExistence type="predicted"/>
<evidence type="ECO:0000313" key="4">
    <source>
        <dbReference type="Proteomes" id="UP001237642"/>
    </source>
</evidence>
<keyword evidence="4" id="KW-1185">Reference proteome</keyword>
<comment type="caution">
    <text evidence="3">The sequence shown here is derived from an EMBL/GenBank/DDBJ whole genome shotgun (WGS) entry which is preliminary data.</text>
</comment>
<accession>A0AAD8IWJ5</accession>